<comment type="caution">
    <text evidence="9">The sequence shown here is derived from an EMBL/GenBank/DDBJ whole genome shotgun (WGS) entry which is preliminary data.</text>
</comment>
<keyword evidence="3 6" id="KW-0812">Transmembrane</keyword>
<evidence type="ECO:0000256" key="7">
    <source>
        <dbReference type="SAM" id="SignalP"/>
    </source>
</evidence>
<feature type="chain" id="PRO_5044189101" description="ABC transporter domain-containing protein" evidence="7">
    <location>
        <begin position="16"/>
        <end position="920"/>
    </location>
</feature>
<dbReference type="GO" id="GO:0016887">
    <property type="term" value="F:ATP hydrolysis activity"/>
    <property type="evidence" value="ECO:0007669"/>
    <property type="project" value="InterPro"/>
</dbReference>
<accession>A0AB34ICX5</accession>
<dbReference type="GO" id="GO:0005524">
    <property type="term" value="F:ATP binding"/>
    <property type="evidence" value="ECO:0007669"/>
    <property type="project" value="InterPro"/>
</dbReference>
<dbReference type="Pfam" id="PF19055">
    <property type="entry name" value="ABC2_membrane_7"/>
    <property type="match status" value="1"/>
</dbReference>
<dbReference type="GO" id="GO:0140359">
    <property type="term" value="F:ABC-type transporter activity"/>
    <property type="evidence" value="ECO:0007669"/>
    <property type="project" value="InterPro"/>
</dbReference>
<feature type="transmembrane region" description="Helical" evidence="6">
    <location>
        <begin position="682"/>
        <end position="704"/>
    </location>
</feature>
<dbReference type="Proteomes" id="UP001515480">
    <property type="component" value="Unassembled WGS sequence"/>
</dbReference>
<keyword evidence="5 6" id="KW-0472">Membrane</keyword>
<dbReference type="EMBL" id="JBGBPQ010000032">
    <property type="protein sequence ID" value="KAL1495424.1"/>
    <property type="molecule type" value="Genomic_DNA"/>
</dbReference>
<gene>
    <name evidence="9" type="ORF">AB1Y20_016792</name>
</gene>
<dbReference type="PANTHER" id="PTHR48041:SF139">
    <property type="entry name" value="PROTEIN SCARLET"/>
    <property type="match status" value="1"/>
</dbReference>
<evidence type="ECO:0000256" key="5">
    <source>
        <dbReference type="ARBA" id="ARBA00023136"/>
    </source>
</evidence>
<name>A0AB34ICX5_PRYPA</name>
<dbReference type="PROSITE" id="PS50893">
    <property type="entry name" value="ABC_TRANSPORTER_2"/>
    <property type="match status" value="1"/>
</dbReference>
<keyword evidence="4 6" id="KW-1133">Transmembrane helix</keyword>
<evidence type="ECO:0000256" key="2">
    <source>
        <dbReference type="ARBA" id="ARBA00022448"/>
    </source>
</evidence>
<dbReference type="InterPro" id="IPR050352">
    <property type="entry name" value="ABCG_transporters"/>
</dbReference>
<feature type="transmembrane region" description="Helical" evidence="6">
    <location>
        <begin position="644"/>
        <end position="662"/>
    </location>
</feature>
<dbReference type="InterPro" id="IPR003439">
    <property type="entry name" value="ABC_transporter-like_ATP-bd"/>
</dbReference>
<evidence type="ECO:0000259" key="8">
    <source>
        <dbReference type="PROSITE" id="PS50893"/>
    </source>
</evidence>
<keyword evidence="10" id="KW-1185">Reference proteome</keyword>
<evidence type="ECO:0000256" key="4">
    <source>
        <dbReference type="ARBA" id="ARBA00022989"/>
    </source>
</evidence>
<dbReference type="InterPro" id="IPR043926">
    <property type="entry name" value="ABCG_dom"/>
</dbReference>
<organism evidence="9 10">
    <name type="scientific">Prymnesium parvum</name>
    <name type="common">Toxic golden alga</name>
    <dbReference type="NCBI Taxonomy" id="97485"/>
    <lineage>
        <taxon>Eukaryota</taxon>
        <taxon>Haptista</taxon>
        <taxon>Haptophyta</taxon>
        <taxon>Prymnesiophyceae</taxon>
        <taxon>Prymnesiales</taxon>
        <taxon>Prymnesiaceae</taxon>
        <taxon>Prymnesium</taxon>
    </lineage>
</organism>
<comment type="subcellular location">
    <subcellularLocation>
        <location evidence="1">Membrane</location>
        <topology evidence="1">Multi-pass membrane protein</topology>
    </subcellularLocation>
</comment>
<dbReference type="Pfam" id="PF00005">
    <property type="entry name" value="ABC_tran"/>
    <property type="match status" value="1"/>
</dbReference>
<evidence type="ECO:0000313" key="10">
    <source>
        <dbReference type="Proteomes" id="UP001515480"/>
    </source>
</evidence>
<feature type="transmembrane region" description="Helical" evidence="6">
    <location>
        <begin position="711"/>
        <end position="730"/>
    </location>
</feature>
<dbReference type="PANTHER" id="PTHR48041">
    <property type="entry name" value="ABC TRANSPORTER G FAMILY MEMBER 28"/>
    <property type="match status" value="1"/>
</dbReference>
<dbReference type="Gene3D" id="3.40.50.300">
    <property type="entry name" value="P-loop containing nucleotide triphosphate hydrolases"/>
    <property type="match status" value="1"/>
</dbReference>
<keyword evidence="2" id="KW-0813">Transport</keyword>
<feature type="transmembrane region" description="Helical" evidence="6">
    <location>
        <begin position="147"/>
        <end position="169"/>
    </location>
</feature>
<dbReference type="InterPro" id="IPR027417">
    <property type="entry name" value="P-loop_NTPase"/>
</dbReference>
<feature type="domain" description="ABC transporter" evidence="8">
    <location>
        <begin position="204"/>
        <end position="438"/>
    </location>
</feature>
<feature type="transmembrane region" description="Helical" evidence="6">
    <location>
        <begin position="606"/>
        <end position="624"/>
    </location>
</feature>
<keyword evidence="7" id="KW-0732">Signal</keyword>
<dbReference type="SUPFAM" id="SSF52540">
    <property type="entry name" value="P-loop containing nucleoside triphosphate hydrolases"/>
    <property type="match status" value="1"/>
</dbReference>
<dbReference type="GO" id="GO:0016020">
    <property type="term" value="C:membrane"/>
    <property type="evidence" value="ECO:0007669"/>
    <property type="project" value="UniProtKB-SubCell"/>
</dbReference>
<evidence type="ECO:0000313" key="9">
    <source>
        <dbReference type="EMBL" id="KAL1495424.1"/>
    </source>
</evidence>
<evidence type="ECO:0000256" key="6">
    <source>
        <dbReference type="SAM" id="Phobius"/>
    </source>
</evidence>
<sequence>MALLLGLLIASCNEGSVCPAGKQCALGACQPCLRGQYCPTGSTNANADWSANVCPAGYFCSDPSNLTTCPSGYACASGTYELVPCSNVSLTASLVQLDSAHARTCAVGHYCPEGSTHPMPCSSTFLEGSHSRCPAGSSSEPRSWQGLLIALLAIWVPIVAACHLLHIYVDVVRPRRRVWCFAMPVSTQGGETYSLRRTSESSTARHDHLYQTSTIVTRNTDASEAAAFSRRHGEPAGRVGLWEDDTSECPCRTGSLRHAHGRSEPHKLQHLIGYVMQHPSIFEELTIYENLLFAGLLRAPRSLSHDELDLRVQGILRVLGLLNCCDFVVDSRLGAGRLSGGQVRRLGLGVELMTEPAILLLDEPTSALDIVNSRIVVNVLQQLSNLGMAVFASLHQPNLATYHAFNKSMFLHQGRLVYGGACNGPDVKFLHSLGYYLPRGANPADFFIEVCFGFERSTLREVEAMPKVWLRRYKQQLEDEQAARKRLCASDAELAGVTLKQFMEWVSAHPHHRCLAPTFIEQMYESLLTTAGKLPTWVDLLHAIEHQQLPASNIPGPARQILLLLVRYALKNLRLRRRNCASLLFASLLSLIAGLVNGPSLVQNPIYLIISIALFAILTSTTSIDTLRQGTHGELFMHEASGGVRLSAVILSLFVGDLLLWLPLTPMFCLPLAGLINFPAPTVYLIIIVFFLAWAIAPISYVVYVATHESAAVTSTALVLVQGVFLTTMLGPSFDDTSFLVSLAPNYWAAKATLLTYLNHMPFSSLRAALENRILRRGMLAGSSTWTTQARVTTELLRYELFGQETRLREHMRFCAYSSREFSHADDVEPFDWFRECMMALLLIGIVLRFVTVVLFMHKYSAYQQSRLVACQGITWKQIDVLLSRIKNVSSKISETAGTSVRMRLHWRRRQLELIGVVAS</sequence>
<protein>
    <recommendedName>
        <fullName evidence="8">ABC transporter domain-containing protein</fullName>
    </recommendedName>
</protein>
<feature type="transmembrane region" description="Helical" evidence="6">
    <location>
        <begin position="838"/>
        <end position="857"/>
    </location>
</feature>
<evidence type="ECO:0000256" key="1">
    <source>
        <dbReference type="ARBA" id="ARBA00004141"/>
    </source>
</evidence>
<feature type="signal peptide" evidence="7">
    <location>
        <begin position="1"/>
        <end position="15"/>
    </location>
</feature>
<dbReference type="AlphaFoldDB" id="A0AB34ICX5"/>
<proteinExistence type="predicted"/>
<reference evidence="9 10" key="1">
    <citation type="journal article" date="2024" name="Science">
        <title>Giant polyketide synthase enzymes in the biosynthesis of giant marine polyether toxins.</title>
        <authorList>
            <person name="Fallon T.R."/>
            <person name="Shende V.V."/>
            <person name="Wierzbicki I.H."/>
            <person name="Pendleton A.L."/>
            <person name="Watervoot N.F."/>
            <person name="Auber R.P."/>
            <person name="Gonzalez D.J."/>
            <person name="Wisecaver J.H."/>
            <person name="Moore B.S."/>
        </authorList>
    </citation>
    <scope>NUCLEOTIDE SEQUENCE [LARGE SCALE GENOMIC DNA]</scope>
    <source>
        <strain evidence="9 10">12B1</strain>
    </source>
</reference>
<feature type="transmembrane region" description="Helical" evidence="6">
    <location>
        <begin position="580"/>
        <end position="600"/>
    </location>
</feature>
<evidence type="ECO:0000256" key="3">
    <source>
        <dbReference type="ARBA" id="ARBA00022692"/>
    </source>
</evidence>